<feature type="compositionally biased region" description="Acidic residues" evidence="1">
    <location>
        <begin position="393"/>
        <end position="402"/>
    </location>
</feature>
<feature type="transmembrane region" description="Helical" evidence="2">
    <location>
        <begin position="150"/>
        <end position="174"/>
    </location>
</feature>
<proteinExistence type="predicted"/>
<keyword evidence="2" id="KW-1133">Transmembrane helix</keyword>
<feature type="compositionally biased region" description="Polar residues" evidence="1">
    <location>
        <begin position="19"/>
        <end position="30"/>
    </location>
</feature>
<dbReference type="EMBL" id="CAACVS010000024">
    <property type="protein sequence ID" value="VEU34276.1"/>
    <property type="molecule type" value="Genomic_DNA"/>
</dbReference>
<feature type="region of interest" description="Disordered" evidence="1">
    <location>
        <begin position="19"/>
        <end position="50"/>
    </location>
</feature>
<gene>
    <name evidence="3" type="ORF">PSNMU_V1.4_AUG-EV-PASAV3_0009780</name>
</gene>
<feature type="compositionally biased region" description="Low complexity" evidence="1">
    <location>
        <begin position="39"/>
        <end position="49"/>
    </location>
</feature>
<dbReference type="AlphaFoldDB" id="A0A448YWZ7"/>
<sequence>MDPKQMPLSNLGVPIDVSVSASLGTTNPGDNDNEDGYRSSSSTITTAASFVHPSQASASWTRLASMDQEDPHDGANLGHQQPHHNRSRQPQQRADGGPHEASLLLPPQRPPGEADGSPFCAGSREPKRRFQGATKGGAMDGEMDHPSRKIVALVLFFAVAALGSLAYAGVHALLSYRNRFASSTWENNDGNHYHRHNGYSHGSEQGRNNDFTSSFSSSKYQKVRYFGFQIYTGGAPAFLNQHEHPNRNTSSTTGEGTEPTRVPNPECIITSTSVGSEFSAPNTNKYGQVPLDDGINLQCYVGNKDPMVDVAERLRIMKDAIEAAYDEYQKLLADDSLPSQEPSNEADVLKIFAAPEFFFRGASGAYDFTDDPKRLDKIFGFNHTDPKSHENGSTDDGDDDEVCSGDSPVCAVLLGLQEMVQDERFEDWLFLFGTVVATQRLEVAGGDGEGEDANGNDGTGNHTHHHHHPTHDDNYEYLYYNFAPVYKGFDPAWATFHNKNGSNDGHHFALGKRFLVPKRYVSTSDFLTPKRDVDWIDRGSEWEELFGDAVDEEESSSPTDEIPSGEWVTAFGRKDETESTASEESKATTVEATKPAIVVDNPRSYQHKRYDDDWFEAYKVQLYESAGYVQVEYDWLVVDGIAFTVEICLDHQLRRALDTFQGDLVTGRTTRIPSTNQHSNGLGYAPIPTHQAQIGLVASAGMSPNAESLALTQNGILFLQDGLSNHTARAFVDTEQSQQCGPQQGLQYEGGTVAVRRRALVSKTDVRFEYELLSGNGGPCGGASKSSAGSGNGASEELACEHKIPVYGAVGQERHPGDSHPERDWKGNLRGIFSTEMYEPHLVVYGPFDIPNTGR</sequence>
<reference evidence="3 4" key="1">
    <citation type="submission" date="2019-01" db="EMBL/GenBank/DDBJ databases">
        <authorList>
            <person name="Ferrante I. M."/>
        </authorList>
    </citation>
    <scope>NUCLEOTIDE SEQUENCE [LARGE SCALE GENOMIC DNA]</scope>
    <source>
        <strain evidence="3 4">B856</strain>
    </source>
</reference>
<feature type="region of interest" description="Disordered" evidence="1">
    <location>
        <begin position="67"/>
        <end position="141"/>
    </location>
</feature>
<name>A0A448YWZ7_9STRA</name>
<keyword evidence="2" id="KW-0812">Transmembrane</keyword>
<feature type="compositionally biased region" description="Low complexity" evidence="1">
    <location>
        <begin position="247"/>
        <end position="261"/>
    </location>
</feature>
<evidence type="ECO:0000313" key="4">
    <source>
        <dbReference type="Proteomes" id="UP000291116"/>
    </source>
</evidence>
<evidence type="ECO:0000256" key="2">
    <source>
        <dbReference type="SAM" id="Phobius"/>
    </source>
</evidence>
<accession>A0A448YWZ7</accession>
<evidence type="ECO:0000256" key="1">
    <source>
        <dbReference type="SAM" id="MobiDB-lite"/>
    </source>
</evidence>
<evidence type="ECO:0000313" key="3">
    <source>
        <dbReference type="EMBL" id="VEU34276.1"/>
    </source>
</evidence>
<keyword evidence="2" id="KW-0472">Membrane</keyword>
<feature type="region of interest" description="Disordered" evidence="1">
    <location>
        <begin position="240"/>
        <end position="263"/>
    </location>
</feature>
<feature type="region of interest" description="Disordered" evidence="1">
    <location>
        <begin position="445"/>
        <end position="469"/>
    </location>
</feature>
<protein>
    <submittedName>
        <fullName evidence="3">Uncharacterized protein</fullName>
    </submittedName>
</protein>
<dbReference type="OrthoDB" id="2163268at2759"/>
<feature type="region of interest" description="Disordered" evidence="1">
    <location>
        <begin position="381"/>
        <end position="402"/>
    </location>
</feature>
<organism evidence="3 4">
    <name type="scientific">Pseudo-nitzschia multistriata</name>
    <dbReference type="NCBI Taxonomy" id="183589"/>
    <lineage>
        <taxon>Eukaryota</taxon>
        <taxon>Sar</taxon>
        <taxon>Stramenopiles</taxon>
        <taxon>Ochrophyta</taxon>
        <taxon>Bacillariophyta</taxon>
        <taxon>Bacillariophyceae</taxon>
        <taxon>Bacillariophycidae</taxon>
        <taxon>Bacillariales</taxon>
        <taxon>Bacillariaceae</taxon>
        <taxon>Pseudo-nitzschia</taxon>
    </lineage>
</organism>
<keyword evidence="4" id="KW-1185">Reference proteome</keyword>
<dbReference type="Proteomes" id="UP000291116">
    <property type="component" value="Unassembled WGS sequence"/>
</dbReference>